<dbReference type="InterPro" id="IPR036388">
    <property type="entry name" value="WH-like_DNA-bd_sf"/>
</dbReference>
<evidence type="ECO:0000256" key="1">
    <source>
        <dbReference type="ARBA" id="ARBA00009437"/>
    </source>
</evidence>
<dbReference type="PANTHER" id="PTHR30346">
    <property type="entry name" value="TRANSCRIPTIONAL DUAL REGULATOR HCAR-RELATED"/>
    <property type="match status" value="1"/>
</dbReference>
<dbReference type="Pfam" id="PF03466">
    <property type="entry name" value="LysR_substrate"/>
    <property type="match status" value="1"/>
</dbReference>
<keyword evidence="8" id="KW-1185">Reference proteome</keyword>
<dbReference type="CDD" id="cd08411">
    <property type="entry name" value="PBP2_OxyR"/>
    <property type="match status" value="1"/>
</dbReference>
<feature type="domain" description="HTH lysR-type" evidence="6">
    <location>
        <begin position="2"/>
        <end position="59"/>
    </location>
</feature>
<evidence type="ECO:0000256" key="2">
    <source>
        <dbReference type="ARBA" id="ARBA00023015"/>
    </source>
</evidence>
<dbReference type="EMBL" id="WIXK01000003">
    <property type="protein sequence ID" value="MQY42570.1"/>
    <property type="molecule type" value="Genomic_DNA"/>
</dbReference>
<dbReference type="GO" id="GO:0032993">
    <property type="term" value="C:protein-DNA complex"/>
    <property type="evidence" value="ECO:0007669"/>
    <property type="project" value="TreeGrafter"/>
</dbReference>
<evidence type="ECO:0000313" key="7">
    <source>
        <dbReference type="EMBL" id="MQY42570.1"/>
    </source>
</evidence>
<dbReference type="SUPFAM" id="SSF46785">
    <property type="entry name" value="Winged helix' DNA-binding domain"/>
    <property type="match status" value="1"/>
</dbReference>
<dbReference type="AlphaFoldDB" id="A0A844AL11"/>
<dbReference type="PANTHER" id="PTHR30346:SF26">
    <property type="entry name" value="HYDROGEN PEROXIDE-INDUCIBLE GENES ACTIVATOR"/>
    <property type="match status" value="1"/>
</dbReference>
<dbReference type="InterPro" id="IPR005119">
    <property type="entry name" value="LysR_subst-bd"/>
</dbReference>
<evidence type="ECO:0000259" key="6">
    <source>
        <dbReference type="PROSITE" id="PS50931"/>
    </source>
</evidence>
<keyword evidence="4" id="KW-0010">Activator</keyword>
<comment type="similarity">
    <text evidence="1">Belongs to the LysR transcriptional regulatory family.</text>
</comment>
<protein>
    <submittedName>
        <fullName evidence="7">LysR family transcriptional regulator</fullName>
    </submittedName>
</protein>
<dbReference type="SUPFAM" id="SSF53850">
    <property type="entry name" value="Periplasmic binding protein-like II"/>
    <property type="match status" value="1"/>
</dbReference>
<dbReference type="GO" id="GO:0003677">
    <property type="term" value="F:DNA binding"/>
    <property type="evidence" value="ECO:0007669"/>
    <property type="project" value="UniProtKB-KW"/>
</dbReference>
<dbReference type="InterPro" id="IPR036390">
    <property type="entry name" value="WH_DNA-bd_sf"/>
</dbReference>
<dbReference type="InterPro" id="IPR000847">
    <property type="entry name" value="LysR_HTH_N"/>
</dbReference>
<comment type="caution">
    <text evidence="7">The sequence shown here is derived from an EMBL/GenBank/DDBJ whole genome shotgun (WGS) entry which is preliminary data.</text>
</comment>
<dbReference type="RefSeq" id="WP_153546851.1">
    <property type="nucleotide sequence ID" value="NZ_WIXK01000003.1"/>
</dbReference>
<evidence type="ECO:0000256" key="3">
    <source>
        <dbReference type="ARBA" id="ARBA00023125"/>
    </source>
</evidence>
<proteinExistence type="inferred from homology"/>
<dbReference type="GO" id="GO:0003700">
    <property type="term" value="F:DNA-binding transcription factor activity"/>
    <property type="evidence" value="ECO:0007669"/>
    <property type="project" value="InterPro"/>
</dbReference>
<keyword evidence="3" id="KW-0238">DNA-binding</keyword>
<dbReference type="Gene3D" id="3.40.190.10">
    <property type="entry name" value="Periplasmic binding protein-like II"/>
    <property type="match status" value="2"/>
</dbReference>
<gene>
    <name evidence="7" type="ORF">GG681_07935</name>
</gene>
<organism evidence="7 8">
    <name type="scientific">Tritonibacter aquimaris</name>
    <dbReference type="NCBI Taxonomy" id="2663379"/>
    <lineage>
        <taxon>Bacteria</taxon>
        <taxon>Pseudomonadati</taxon>
        <taxon>Pseudomonadota</taxon>
        <taxon>Alphaproteobacteria</taxon>
        <taxon>Rhodobacterales</taxon>
        <taxon>Paracoccaceae</taxon>
        <taxon>Tritonibacter</taxon>
    </lineage>
</organism>
<dbReference type="Proteomes" id="UP000436694">
    <property type="component" value="Unassembled WGS sequence"/>
</dbReference>
<evidence type="ECO:0000256" key="5">
    <source>
        <dbReference type="ARBA" id="ARBA00023163"/>
    </source>
</evidence>
<dbReference type="PROSITE" id="PS50931">
    <property type="entry name" value="HTH_LYSR"/>
    <property type="match status" value="1"/>
</dbReference>
<reference evidence="7 8" key="1">
    <citation type="submission" date="2019-10" db="EMBL/GenBank/DDBJ databases">
        <title>Epibacterium sp. nov., isolated from seawater.</title>
        <authorList>
            <person name="Zhang X."/>
            <person name="Li N."/>
        </authorList>
    </citation>
    <scope>NUCLEOTIDE SEQUENCE [LARGE SCALE GENOMIC DNA]</scope>
    <source>
        <strain evidence="7 8">SM1969</strain>
    </source>
</reference>
<sequence>MVTLRQLRFLVALDSAENFSRASELCNVTQSTLSSGLKELEERLGVKVAERSKQRVMITPVGRDLAERARGILAGVQDLENRAQLERSSGATVIRMGTIPTVGPFLMPRAMPLLKAALPDTQFYLREELTAPLVEGLLDGRLDLLLLALPHTMPSQIETEVLFSDGYWLATPPDHPLGNRDTIEAEDLMNRHLLLLEKGHCLQRHALSSFHGINLDEDQSFSATSLSTLVAMVEEDLGITLLPKLAVDAGISKGHTLHLGHVSGAYPRQVALAWRRSTPNAEIFREIGACLRQARSELAGGDIAASPVE</sequence>
<evidence type="ECO:0000256" key="4">
    <source>
        <dbReference type="ARBA" id="ARBA00023159"/>
    </source>
</evidence>
<accession>A0A844AL11</accession>
<dbReference type="Pfam" id="PF00126">
    <property type="entry name" value="HTH_1"/>
    <property type="match status" value="1"/>
</dbReference>
<dbReference type="Gene3D" id="1.10.10.10">
    <property type="entry name" value="Winged helix-like DNA-binding domain superfamily/Winged helix DNA-binding domain"/>
    <property type="match status" value="1"/>
</dbReference>
<keyword evidence="5" id="KW-0804">Transcription</keyword>
<name>A0A844AL11_9RHOB</name>
<keyword evidence="2" id="KW-0805">Transcription regulation</keyword>
<evidence type="ECO:0000313" key="8">
    <source>
        <dbReference type="Proteomes" id="UP000436694"/>
    </source>
</evidence>